<evidence type="ECO:0000313" key="1">
    <source>
        <dbReference type="EMBL" id="ROL46638.1"/>
    </source>
</evidence>
<comment type="caution">
    <text evidence="1">The sequence shown here is derived from an EMBL/GenBank/DDBJ whole genome shotgun (WGS) entry which is preliminary data.</text>
</comment>
<dbReference type="Proteomes" id="UP000281406">
    <property type="component" value="Unassembled WGS sequence"/>
</dbReference>
<protein>
    <submittedName>
        <fullName evidence="1">Uncharacterized protein</fullName>
    </submittedName>
</protein>
<proteinExistence type="predicted"/>
<evidence type="ECO:0000313" key="2">
    <source>
        <dbReference type="Proteomes" id="UP000281406"/>
    </source>
</evidence>
<dbReference type="AlphaFoldDB" id="A0A3N0YLG2"/>
<keyword evidence="2" id="KW-1185">Reference proteome</keyword>
<reference evidence="1 2" key="1">
    <citation type="submission" date="2018-10" db="EMBL/GenBank/DDBJ databases">
        <title>Genome assembly for a Yunnan-Guizhou Plateau 3E fish, Anabarilius grahami (Regan), and its evolutionary and genetic applications.</title>
        <authorList>
            <person name="Jiang W."/>
        </authorList>
    </citation>
    <scope>NUCLEOTIDE SEQUENCE [LARGE SCALE GENOMIC DNA]</scope>
    <source>
        <strain evidence="1">AG-KIZ</strain>
        <tissue evidence="1">Muscle</tissue>
    </source>
</reference>
<organism evidence="1 2">
    <name type="scientific">Anabarilius grahami</name>
    <name type="common">Kanglang fish</name>
    <name type="synonym">Barilius grahami</name>
    <dbReference type="NCBI Taxonomy" id="495550"/>
    <lineage>
        <taxon>Eukaryota</taxon>
        <taxon>Metazoa</taxon>
        <taxon>Chordata</taxon>
        <taxon>Craniata</taxon>
        <taxon>Vertebrata</taxon>
        <taxon>Euteleostomi</taxon>
        <taxon>Actinopterygii</taxon>
        <taxon>Neopterygii</taxon>
        <taxon>Teleostei</taxon>
        <taxon>Ostariophysi</taxon>
        <taxon>Cypriniformes</taxon>
        <taxon>Xenocyprididae</taxon>
        <taxon>Xenocypridinae</taxon>
        <taxon>Xenocypridinae incertae sedis</taxon>
        <taxon>Anabarilius</taxon>
    </lineage>
</organism>
<sequence>MENIWCFSMAARALRTGAYGFINKAQFYAGFTERLKLKDGAVTAIMIPVMSRNRRCSLHRHYFEYTHEEEEDEVVVVVWFIRSKKKPHCVTGYSLLSQMMTSLSCVRPYSLCASKGRGVSRPRGSLWIQLPLITSPAAAHFTHLYKLTSFSSSLSNRCLVSCAVLSLPVPARSSSRVVSSPSSGFFVFTFSVRTLDSLHVSTPCHHHTPPADHLNPCVTRGLPVQ</sequence>
<accession>A0A3N0YLG2</accession>
<dbReference type="EMBL" id="RJVU01037426">
    <property type="protein sequence ID" value="ROL46638.1"/>
    <property type="molecule type" value="Genomic_DNA"/>
</dbReference>
<name>A0A3N0YLG2_ANAGA</name>
<gene>
    <name evidence="1" type="ORF">DPX16_7478</name>
</gene>